<protein>
    <submittedName>
        <fullName evidence="1">Uncharacterized protein</fullName>
    </submittedName>
</protein>
<dbReference type="GeneID" id="77924308"/>
<organism evidence="1 2">
    <name type="scientific">Gordonia phage Sixama</name>
    <dbReference type="NCBI Taxonomy" id="2653271"/>
    <lineage>
        <taxon>Viruses</taxon>
        <taxon>Duplodnaviria</taxon>
        <taxon>Heunggongvirae</taxon>
        <taxon>Uroviricota</taxon>
        <taxon>Caudoviricetes</taxon>
        <taxon>Sixamavirus</taxon>
        <taxon>Sixamavirus sixama</taxon>
    </lineage>
</organism>
<dbReference type="EMBL" id="MN484601">
    <property type="protein sequence ID" value="QGF20310.1"/>
    <property type="molecule type" value="Genomic_DNA"/>
</dbReference>
<proteinExistence type="predicted"/>
<dbReference type="KEGG" id="vg:77924308"/>
<name>A0A5Q2F0M2_9CAUD</name>
<dbReference type="Proteomes" id="UP000400849">
    <property type="component" value="Segment"/>
</dbReference>
<keyword evidence="2" id="KW-1185">Reference proteome</keyword>
<reference evidence="1 2" key="1">
    <citation type="submission" date="2019-09" db="EMBL/GenBank/DDBJ databases">
        <authorList>
            <person name="Christie C.A."/>
            <person name="Diallo A.S."/>
            <person name="Dixon Z."/>
            <person name="McIntosh P.M."/>
            <person name="Murthy K.H."/>
            <person name="Rosen M.G."/>
            <person name="Simpson L.M."/>
            <person name="Koustas K."/>
            <person name="Fogarty M.P."/>
            <person name="Molloy S.D."/>
            <person name="Garlena R.A."/>
            <person name="Russell D.A."/>
            <person name="Pope W.H."/>
            <person name="Jacobs-Sera D."/>
            <person name="Hatfull G.F."/>
        </authorList>
    </citation>
    <scope>NUCLEOTIDE SEQUENCE [LARGE SCALE GENOMIC DNA]</scope>
</reference>
<dbReference type="RefSeq" id="YP_010648840.1">
    <property type="nucleotide sequence ID" value="NC_070762.1"/>
</dbReference>
<sequence length="56" mass="6024">MESEPVRWLGFLAKENVVRAMGSDSSVLRAILDARASEGEKLIASDAPKSHPAVVM</sequence>
<evidence type="ECO:0000313" key="2">
    <source>
        <dbReference type="Proteomes" id="UP000400849"/>
    </source>
</evidence>
<accession>A0A5Q2F0M2</accession>
<gene>
    <name evidence="1" type="primary">140</name>
    <name evidence="1" type="ORF">SEA_SIXAMA_140</name>
</gene>
<evidence type="ECO:0000313" key="1">
    <source>
        <dbReference type="EMBL" id="QGF20310.1"/>
    </source>
</evidence>